<name>A0A403T7N1_SALER</name>
<organism evidence="2">
    <name type="scientific">Salmonella enterica</name>
    <name type="common">Salmonella choleraesuis</name>
    <dbReference type="NCBI Taxonomy" id="28901"/>
    <lineage>
        <taxon>Bacteria</taxon>
        <taxon>Pseudomonadati</taxon>
        <taxon>Pseudomonadota</taxon>
        <taxon>Gammaproteobacteria</taxon>
        <taxon>Enterobacterales</taxon>
        <taxon>Enterobacteriaceae</taxon>
        <taxon>Salmonella</taxon>
    </lineage>
</organism>
<evidence type="ECO:0008006" key="3">
    <source>
        <dbReference type="Google" id="ProtNLM"/>
    </source>
</evidence>
<feature type="region of interest" description="Disordered" evidence="1">
    <location>
        <begin position="102"/>
        <end position="122"/>
    </location>
</feature>
<dbReference type="Proteomes" id="UP000839526">
    <property type="component" value="Unassembled WGS sequence"/>
</dbReference>
<protein>
    <recommendedName>
        <fullName evidence="3">Prophage protein</fullName>
    </recommendedName>
</protein>
<evidence type="ECO:0000313" key="2">
    <source>
        <dbReference type="EMBL" id="MMS79822.1"/>
    </source>
</evidence>
<accession>A0A403T7N1</accession>
<proteinExistence type="predicted"/>
<comment type="caution">
    <text evidence="2">The sequence shown here is derived from an EMBL/GenBank/DDBJ whole genome shotgun (WGS) entry which is preliminary data.</text>
</comment>
<sequence>MAVTKDRLTNVPEFIGELDAGVFENKLSAVLNDVATGVINCRADGEVTIKMKFKAMDENRVKISHKLSSVRPTPRGKSSEEDTTETPMFVNRGGKLTILPEDQSQLLTIDGEPDGKLRSIGK</sequence>
<gene>
    <name evidence="2" type="ORF">D9O31_25825</name>
</gene>
<dbReference type="EMBL" id="RWAH01000050">
    <property type="protein sequence ID" value="MMS79822.1"/>
    <property type="molecule type" value="Genomic_DNA"/>
</dbReference>
<feature type="compositionally biased region" description="Basic and acidic residues" evidence="1">
    <location>
        <begin position="113"/>
        <end position="122"/>
    </location>
</feature>
<feature type="region of interest" description="Disordered" evidence="1">
    <location>
        <begin position="64"/>
        <end position="89"/>
    </location>
</feature>
<evidence type="ECO:0000256" key="1">
    <source>
        <dbReference type="SAM" id="MobiDB-lite"/>
    </source>
</evidence>
<dbReference type="AlphaFoldDB" id="A0A403T7N1"/>
<reference evidence="2" key="1">
    <citation type="submission" date="2018-10" db="EMBL/GenBank/DDBJ databases">
        <authorList>
            <consortium name="PulseNet: The National Subtyping Network for Foodborne Disease Surveillance"/>
            <person name="Tarr C.L."/>
            <person name="Trees E."/>
            <person name="Katz L.S."/>
            <person name="Carleton-Romer H.A."/>
            <person name="Stroika S."/>
            <person name="Kucerova Z."/>
            <person name="Roache K.F."/>
            <person name="Sabol A.L."/>
            <person name="Besser J."/>
            <person name="Gerner-Smidt P."/>
        </authorList>
    </citation>
    <scope>NUCLEOTIDE SEQUENCE [LARGE SCALE GENOMIC DNA]</scope>
    <source>
        <strain evidence="2">PNUSAS052121</strain>
    </source>
</reference>